<dbReference type="InterPro" id="IPR013693">
    <property type="entry name" value="SpoIID/LytB_N"/>
</dbReference>
<organism evidence="3 4">
    <name type="scientific">Clostridium malenominatum</name>
    <dbReference type="NCBI Taxonomy" id="1539"/>
    <lineage>
        <taxon>Bacteria</taxon>
        <taxon>Bacillati</taxon>
        <taxon>Bacillota</taxon>
        <taxon>Clostridia</taxon>
        <taxon>Eubacteriales</taxon>
        <taxon>Clostridiaceae</taxon>
        <taxon>Clostridium</taxon>
    </lineage>
</organism>
<evidence type="ECO:0000313" key="3">
    <source>
        <dbReference type="EMBL" id="GAA0728204.1"/>
    </source>
</evidence>
<keyword evidence="1" id="KW-0812">Transmembrane</keyword>
<dbReference type="NCBIfam" id="TIGR02870">
    <property type="entry name" value="spore_II_D"/>
    <property type="match status" value="1"/>
</dbReference>
<dbReference type="PANTHER" id="PTHR30032:SF4">
    <property type="entry name" value="AMIDASE ENHANCER"/>
    <property type="match status" value="1"/>
</dbReference>
<dbReference type="NCBIfam" id="TIGR02669">
    <property type="entry name" value="SpoIID_LytB"/>
    <property type="match status" value="1"/>
</dbReference>
<dbReference type="PANTHER" id="PTHR30032">
    <property type="entry name" value="N-ACETYLMURAMOYL-L-ALANINE AMIDASE-RELATED"/>
    <property type="match status" value="1"/>
</dbReference>
<sequence length="345" mass="38839">MKKNNTFFYLCTLLITVFLFITFTTIFSYFMLREGNKASAIKEFEVKEQEITLKTRDKLKIRVYRTKTKTIEEMDIEEYIKGVVAAEMPAEFNIEALKAQAVAARTYALAHMESVGGNGCGQINEGDICDTVHCQAYISKEDRFKAWPESKGNEYWSKIEEAVLKTKEEVIVYNNSIAKDIYYFAVSGGKTESSEEVFSQSVPYLQSVESTGEEVAPKFTSSLRYTNANFVKMINSYYPNSITSSSNLKNNIKIKNRTSAGGVKELQIGKTTITGTKFRSIMGLNSTNFSFVFNGNTVEIICKGYGHGVGMSQWGANSLGKNGKDYKYIISHYYKGVQIGKYTEL</sequence>
<evidence type="ECO:0000259" key="2">
    <source>
        <dbReference type="Pfam" id="PF08486"/>
    </source>
</evidence>
<dbReference type="Proteomes" id="UP001500339">
    <property type="component" value="Unassembled WGS sequence"/>
</dbReference>
<accession>A0ABN1J462</accession>
<evidence type="ECO:0000256" key="1">
    <source>
        <dbReference type="SAM" id="Phobius"/>
    </source>
</evidence>
<comment type="caution">
    <text evidence="3">The sequence shown here is derived from an EMBL/GenBank/DDBJ whole genome shotgun (WGS) entry which is preliminary data.</text>
</comment>
<evidence type="ECO:0000313" key="4">
    <source>
        <dbReference type="Proteomes" id="UP001500339"/>
    </source>
</evidence>
<dbReference type="EMBL" id="BAAACF010000003">
    <property type="protein sequence ID" value="GAA0728204.1"/>
    <property type="molecule type" value="Genomic_DNA"/>
</dbReference>
<dbReference type="RefSeq" id="WP_343770427.1">
    <property type="nucleotide sequence ID" value="NZ_BAAACF010000003.1"/>
</dbReference>
<feature type="transmembrane region" description="Helical" evidence="1">
    <location>
        <begin position="6"/>
        <end position="32"/>
    </location>
</feature>
<keyword evidence="1" id="KW-0472">Membrane</keyword>
<dbReference type="Pfam" id="PF08486">
    <property type="entry name" value="SpoIID"/>
    <property type="match status" value="1"/>
</dbReference>
<dbReference type="InterPro" id="IPR014225">
    <property type="entry name" value="Spore_II_D_firmicutes"/>
</dbReference>
<keyword evidence="4" id="KW-1185">Reference proteome</keyword>
<protein>
    <submittedName>
        <fullName evidence="3">Stage II sporulation protein D</fullName>
    </submittedName>
</protein>
<feature type="domain" description="Sporulation stage II protein D amidase enhancer LytB N-terminal" evidence="2">
    <location>
        <begin position="64"/>
        <end position="173"/>
    </location>
</feature>
<dbReference type="InterPro" id="IPR013486">
    <property type="entry name" value="SpoIID/LytB"/>
</dbReference>
<gene>
    <name evidence="3" type="primary">spoIID</name>
    <name evidence="3" type="ORF">GCM10008905_26770</name>
</gene>
<dbReference type="InterPro" id="IPR051922">
    <property type="entry name" value="Bact_Sporulation_Assoc"/>
</dbReference>
<proteinExistence type="predicted"/>
<keyword evidence="1" id="KW-1133">Transmembrane helix</keyword>
<reference evidence="3 4" key="1">
    <citation type="journal article" date="2019" name="Int. J. Syst. Evol. Microbiol.">
        <title>The Global Catalogue of Microorganisms (GCM) 10K type strain sequencing project: providing services to taxonomists for standard genome sequencing and annotation.</title>
        <authorList>
            <consortium name="The Broad Institute Genomics Platform"/>
            <consortium name="The Broad Institute Genome Sequencing Center for Infectious Disease"/>
            <person name="Wu L."/>
            <person name="Ma J."/>
        </authorList>
    </citation>
    <scope>NUCLEOTIDE SEQUENCE [LARGE SCALE GENOMIC DNA]</scope>
    <source>
        <strain evidence="3 4">JCM 1405</strain>
    </source>
</reference>
<name>A0ABN1J462_9CLOT</name>